<evidence type="ECO:0000313" key="3">
    <source>
        <dbReference type="Proteomes" id="UP000792457"/>
    </source>
</evidence>
<reference evidence="2" key="2">
    <citation type="submission" date="2017-10" db="EMBL/GenBank/DDBJ databases">
        <title>Ladona fulva Genome sequencing and assembly.</title>
        <authorList>
            <person name="Murali S."/>
            <person name="Richards S."/>
            <person name="Bandaranaike D."/>
            <person name="Bellair M."/>
            <person name="Blankenburg K."/>
            <person name="Chao H."/>
            <person name="Dinh H."/>
            <person name="Doddapaneni H."/>
            <person name="Dugan-Rocha S."/>
            <person name="Elkadiri S."/>
            <person name="Gnanaolivu R."/>
            <person name="Hernandez B."/>
            <person name="Skinner E."/>
            <person name="Javaid M."/>
            <person name="Lee S."/>
            <person name="Li M."/>
            <person name="Ming W."/>
            <person name="Munidasa M."/>
            <person name="Muniz J."/>
            <person name="Nguyen L."/>
            <person name="Hughes D."/>
            <person name="Osuji N."/>
            <person name="Pu L.-L."/>
            <person name="Puazo M."/>
            <person name="Qu C."/>
            <person name="Quiroz J."/>
            <person name="Raj R."/>
            <person name="Weissenberger G."/>
            <person name="Xin Y."/>
            <person name="Zou X."/>
            <person name="Han Y."/>
            <person name="Worley K."/>
            <person name="Muzny D."/>
            <person name="Gibbs R."/>
        </authorList>
    </citation>
    <scope>NUCLEOTIDE SEQUENCE</scope>
    <source>
        <strain evidence="2">Sampled in the wild</strain>
    </source>
</reference>
<protein>
    <submittedName>
        <fullName evidence="2">Uncharacterized protein</fullName>
    </submittedName>
</protein>
<comment type="caution">
    <text evidence="2">The sequence shown here is derived from an EMBL/GenBank/DDBJ whole genome shotgun (WGS) entry which is preliminary data.</text>
</comment>
<dbReference type="OrthoDB" id="10057959at2759"/>
<feature type="region of interest" description="Disordered" evidence="1">
    <location>
        <begin position="77"/>
        <end position="105"/>
    </location>
</feature>
<dbReference type="Proteomes" id="UP000792457">
    <property type="component" value="Unassembled WGS sequence"/>
</dbReference>
<dbReference type="EMBL" id="KZ308124">
    <property type="protein sequence ID" value="KAG8222136.1"/>
    <property type="molecule type" value="Genomic_DNA"/>
</dbReference>
<feature type="compositionally biased region" description="Acidic residues" evidence="1">
    <location>
        <begin position="33"/>
        <end position="56"/>
    </location>
</feature>
<dbReference type="AlphaFoldDB" id="A0A8K0JT07"/>
<accession>A0A8K0JT07</accession>
<name>A0A8K0JT07_LADFU</name>
<feature type="region of interest" description="Disordered" evidence="1">
    <location>
        <begin position="23"/>
        <end position="60"/>
    </location>
</feature>
<proteinExistence type="predicted"/>
<keyword evidence="3" id="KW-1185">Reference proteome</keyword>
<gene>
    <name evidence="2" type="ORF">J437_LFUL002133</name>
</gene>
<organism evidence="2 3">
    <name type="scientific">Ladona fulva</name>
    <name type="common">Scarce chaser dragonfly</name>
    <name type="synonym">Libellula fulva</name>
    <dbReference type="NCBI Taxonomy" id="123851"/>
    <lineage>
        <taxon>Eukaryota</taxon>
        <taxon>Metazoa</taxon>
        <taxon>Ecdysozoa</taxon>
        <taxon>Arthropoda</taxon>
        <taxon>Hexapoda</taxon>
        <taxon>Insecta</taxon>
        <taxon>Pterygota</taxon>
        <taxon>Palaeoptera</taxon>
        <taxon>Odonata</taxon>
        <taxon>Epiprocta</taxon>
        <taxon>Anisoptera</taxon>
        <taxon>Libelluloidea</taxon>
        <taxon>Libellulidae</taxon>
        <taxon>Ladona</taxon>
    </lineage>
</organism>
<sequence length="169" mass="19706">MNPASKYNNEDFKRAWTDEELRAELMRPMELPSPDEEEDDTLEEEVNDSDQEPDYEPPDHEVIEEKEEILVQNVREAEGQQKQQANKRQETNRMPFPQKKKKRTETQFVQIKIDVKPKTKSHAATTKESLECFQAFFTDDILDKILDSANAEINIKKAKYKTETPTSAS</sequence>
<evidence type="ECO:0000256" key="1">
    <source>
        <dbReference type="SAM" id="MobiDB-lite"/>
    </source>
</evidence>
<reference evidence="2" key="1">
    <citation type="submission" date="2013-04" db="EMBL/GenBank/DDBJ databases">
        <authorList>
            <person name="Qu J."/>
            <person name="Murali S.C."/>
            <person name="Bandaranaike D."/>
            <person name="Bellair M."/>
            <person name="Blankenburg K."/>
            <person name="Chao H."/>
            <person name="Dinh H."/>
            <person name="Doddapaneni H."/>
            <person name="Downs B."/>
            <person name="Dugan-Rocha S."/>
            <person name="Elkadiri S."/>
            <person name="Gnanaolivu R.D."/>
            <person name="Hernandez B."/>
            <person name="Javaid M."/>
            <person name="Jayaseelan J.C."/>
            <person name="Lee S."/>
            <person name="Li M."/>
            <person name="Ming W."/>
            <person name="Munidasa M."/>
            <person name="Muniz J."/>
            <person name="Nguyen L."/>
            <person name="Ongeri F."/>
            <person name="Osuji N."/>
            <person name="Pu L.-L."/>
            <person name="Puazo M."/>
            <person name="Qu C."/>
            <person name="Quiroz J."/>
            <person name="Raj R."/>
            <person name="Weissenberger G."/>
            <person name="Xin Y."/>
            <person name="Zou X."/>
            <person name="Han Y."/>
            <person name="Richards S."/>
            <person name="Worley K."/>
            <person name="Muzny D."/>
            <person name="Gibbs R."/>
        </authorList>
    </citation>
    <scope>NUCLEOTIDE SEQUENCE</scope>
    <source>
        <strain evidence="2">Sampled in the wild</strain>
    </source>
</reference>
<evidence type="ECO:0000313" key="2">
    <source>
        <dbReference type="EMBL" id="KAG8222136.1"/>
    </source>
</evidence>